<keyword evidence="2 4" id="KW-0808">Transferase</keyword>
<gene>
    <name evidence="4" type="ORF">ROV92_21500</name>
</gene>
<organism evidence="4 5">
    <name type="scientific">Stenotrophomonas maltophilia</name>
    <name type="common">Pseudomonas maltophilia</name>
    <name type="synonym">Xanthomonas maltophilia</name>
    <dbReference type="NCBI Taxonomy" id="40324"/>
    <lineage>
        <taxon>Bacteria</taxon>
        <taxon>Pseudomonadati</taxon>
        <taxon>Pseudomonadota</taxon>
        <taxon>Gammaproteobacteria</taxon>
        <taxon>Lysobacterales</taxon>
        <taxon>Lysobacteraceae</taxon>
        <taxon>Stenotrophomonas</taxon>
        <taxon>Stenotrophomonas maltophilia group</taxon>
    </lineage>
</organism>
<dbReference type="PROSITE" id="PS51682">
    <property type="entry name" value="SAM_OMT_I"/>
    <property type="match status" value="1"/>
</dbReference>
<evidence type="ECO:0000313" key="5">
    <source>
        <dbReference type="Proteomes" id="UP001251948"/>
    </source>
</evidence>
<dbReference type="CDD" id="cd02440">
    <property type="entry name" value="AdoMet_MTases"/>
    <property type="match status" value="1"/>
</dbReference>
<dbReference type="Gene3D" id="3.40.50.150">
    <property type="entry name" value="Vaccinia Virus protein VP39"/>
    <property type="match status" value="1"/>
</dbReference>
<dbReference type="InterPro" id="IPR029063">
    <property type="entry name" value="SAM-dependent_MTases_sf"/>
</dbReference>
<dbReference type="GO" id="GO:0032259">
    <property type="term" value="P:methylation"/>
    <property type="evidence" value="ECO:0007669"/>
    <property type="project" value="UniProtKB-KW"/>
</dbReference>
<proteinExistence type="predicted"/>
<dbReference type="Pfam" id="PF01596">
    <property type="entry name" value="Methyltransf_3"/>
    <property type="match status" value="1"/>
</dbReference>
<dbReference type="AlphaFoldDB" id="A0AAJ2JFP7"/>
<accession>A0AAJ2JFP7</accession>
<name>A0AAJ2JFP7_STEMA</name>
<evidence type="ECO:0000256" key="1">
    <source>
        <dbReference type="ARBA" id="ARBA00022603"/>
    </source>
</evidence>
<dbReference type="Proteomes" id="UP001251948">
    <property type="component" value="Unassembled WGS sequence"/>
</dbReference>
<dbReference type="EC" id="2.1.1.-" evidence="4"/>
<reference evidence="4" key="1">
    <citation type="submission" date="2023-07" db="EMBL/GenBank/DDBJ databases">
        <title>Comparative genomics of clinical Stenotrophomonas maltophilia isolates reveals regions of diversity which correlate with colonization and persistence in vivo.</title>
        <authorList>
            <person name="Mcdaniel M.S."/>
            <person name="Swords W.E."/>
            <person name="Sumpter N.A."/>
            <person name="Lindgren N.R."/>
            <person name="Billiot C.E."/>
        </authorList>
    </citation>
    <scope>NUCLEOTIDE SEQUENCE</scope>
    <source>
        <strain evidence="4">Ism4</strain>
    </source>
</reference>
<comment type="caution">
    <text evidence="4">The sequence shown here is derived from an EMBL/GenBank/DDBJ whole genome shotgun (WGS) entry which is preliminary data.</text>
</comment>
<dbReference type="GO" id="GO:0008171">
    <property type="term" value="F:O-methyltransferase activity"/>
    <property type="evidence" value="ECO:0007669"/>
    <property type="project" value="InterPro"/>
</dbReference>
<dbReference type="InterPro" id="IPR002935">
    <property type="entry name" value="SAM_O-MeTrfase"/>
</dbReference>
<protein>
    <submittedName>
        <fullName evidence="4">O-methyltransferase</fullName>
        <ecNumber evidence="4">2.1.1.-</ecNumber>
    </submittedName>
</protein>
<keyword evidence="3" id="KW-0949">S-adenosyl-L-methionine</keyword>
<dbReference type="SUPFAM" id="SSF53335">
    <property type="entry name" value="S-adenosyl-L-methionine-dependent methyltransferases"/>
    <property type="match status" value="1"/>
</dbReference>
<evidence type="ECO:0000256" key="3">
    <source>
        <dbReference type="ARBA" id="ARBA00022691"/>
    </source>
</evidence>
<keyword evidence="1 4" id="KW-0489">Methyltransferase</keyword>
<sequence length="193" mass="20935">MQLSVLRDELARFGADNDARETERARRMLNITPQTGEFLSVLVRFGAARRVLEIGTSNGYSTLWLAEAAAAIGGHVTTLEYAEDKVAMARATFVRSGLAERITLVHADAGQWLAQAADASLDLLFLDSDREQYAGWWPQLRRVLRPGGLLVVDNAISHAAQMEPLRALFAADAGFSSSLVPVGNGELLAVRNA</sequence>
<evidence type="ECO:0000256" key="2">
    <source>
        <dbReference type="ARBA" id="ARBA00022679"/>
    </source>
</evidence>
<dbReference type="PANTHER" id="PTHR43167:SF1">
    <property type="entry name" value="PUTATIVE (AFU_ORTHOLOGUE AFUA_6G01830)-RELATED"/>
    <property type="match status" value="1"/>
</dbReference>
<dbReference type="EMBL" id="JAVSKO010000013">
    <property type="protein sequence ID" value="MDT3470569.1"/>
    <property type="molecule type" value="Genomic_DNA"/>
</dbReference>
<evidence type="ECO:0000313" key="4">
    <source>
        <dbReference type="EMBL" id="MDT3470569.1"/>
    </source>
</evidence>
<dbReference type="PANTHER" id="PTHR43167">
    <property type="entry name" value="PUTATIVE (AFU_ORTHOLOGUE AFUA_6G01830)-RELATED"/>
    <property type="match status" value="1"/>
</dbReference>